<dbReference type="Pfam" id="PF01663">
    <property type="entry name" value="Phosphodiest"/>
    <property type="match status" value="1"/>
</dbReference>
<dbReference type="Proteomes" id="UP000567922">
    <property type="component" value="Unassembled WGS sequence"/>
</dbReference>
<dbReference type="AlphaFoldDB" id="A0A839RKU1"/>
<dbReference type="EMBL" id="JACHWS010000001">
    <property type="protein sequence ID" value="MBB3036784.1"/>
    <property type="molecule type" value="Genomic_DNA"/>
</dbReference>
<name>A0A839RKU1_9ACTN</name>
<dbReference type="OrthoDB" id="9779267at2"/>
<dbReference type="SUPFAM" id="SSF53649">
    <property type="entry name" value="Alkaline phosphatase-like"/>
    <property type="match status" value="1"/>
</dbReference>
<accession>A0A839RKU1</accession>
<evidence type="ECO:0008006" key="3">
    <source>
        <dbReference type="Google" id="ProtNLM"/>
    </source>
</evidence>
<organism evidence="1 2">
    <name type="scientific">Hoyosella altamirensis</name>
    <dbReference type="NCBI Taxonomy" id="616997"/>
    <lineage>
        <taxon>Bacteria</taxon>
        <taxon>Bacillati</taxon>
        <taxon>Actinomycetota</taxon>
        <taxon>Actinomycetes</taxon>
        <taxon>Mycobacteriales</taxon>
        <taxon>Hoyosellaceae</taxon>
        <taxon>Hoyosella</taxon>
    </lineage>
</organism>
<dbReference type="InterPro" id="IPR002591">
    <property type="entry name" value="Phosphodiest/P_Trfase"/>
</dbReference>
<evidence type="ECO:0000313" key="2">
    <source>
        <dbReference type="Proteomes" id="UP000567922"/>
    </source>
</evidence>
<dbReference type="PANTHER" id="PTHR10151">
    <property type="entry name" value="ECTONUCLEOTIDE PYROPHOSPHATASE/PHOSPHODIESTERASE"/>
    <property type="match status" value="1"/>
</dbReference>
<proteinExistence type="predicted"/>
<sequence length="388" mass="41305">MIDRSSEIPVLEARSLRLVTPSLAAALGVPDFANELGMEPARSAGVLLLDGLGAELLSQHADDAPVLSGLASRYRNLSAGFPATTSTSVTALGTGLHAGEHGIIGYTFRAGASDAPVLNTLRWCAHATKGHPDLRDVIVPETVQPRPTVFERVAAHGVAVYRIVPSDHHGSGLSRAVLRGAGHDVAADSLTQLADGIKTATNTPGRSLTYGYYGGIDLAGHIFGPGSPEWRAQLREVDTTVARIAEELGTDTLLTIVADHGMIDTGDDRIDIDTEPDLAAQLVEIGGEPRVRHLHTVAGSAGDVLDTWRAVAGDRAWIVPREEAISAGWFGPTMSEPFRQRLGDVIVAARDNWTFVRSVAEPMETALRGHHGSWTPREQLVPLIQIRA</sequence>
<dbReference type="RefSeq" id="WP_064440821.1">
    <property type="nucleotide sequence ID" value="NZ_BDDI01000010.1"/>
</dbReference>
<evidence type="ECO:0000313" key="1">
    <source>
        <dbReference type="EMBL" id="MBB3036784.1"/>
    </source>
</evidence>
<keyword evidence="2" id="KW-1185">Reference proteome</keyword>
<comment type="caution">
    <text evidence="1">The sequence shown here is derived from an EMBL/GenBank/DDBJ whole genome shotgun (WGS) entry which is preliminary data.</text>
</comment>
<dbReference type="PANTHER" id="PTHR10151:SF120">
    <property type="entry name" value="BIS(5'-ADENOSYL)-TRIPHOSPHATASE"/>
    <property type="match status" value="1"/>
</dbReference>
<protein>
    <recommendedName>
        <fullName evidence="3">Alkaline phosphatase family protein</fullName>
    </recommendedName>
</protein>
<gene>
    <name evidence="1" type="ORF">FHU29_001218</name>
</gene>
<dbReference type="InterPro" id="IPR017850">
    <property type="entry name" value="Alkaline_phosphatase_core_sf"/>
</dbReference>
<dbReference type="Gene3D" id="3.40.720.10">
    <property type="entry name" value="Alkaline Phosphatase, subunit A"/>
    <property type="match status" value="1"/>
</dbReference>
<reference evidence="1 2" key="1">
    <citation type="submission" date="2020-08" db="EMBL/GenBank/DDBJ databases">
        <title>Sequencing the genomes of 1000 actinobacteria strains.</title>
        <authorList>
            <person name="Klenk H.-P."/>
        </authorList>
    </citation>
    <scope>NUCLEOTIDE SEQUENCE [LARGE SCALE GENOMIC DNA]</scope>
    <source>
        <strain evidence="1 2">DSM 45258</strain>
    </source>
</reference>
<dbReference type="GO" id="GO:0016787">
    <property type="term" value="F:hydrolase activity"/>
    <property type="evidence" value="ECO:0007669"/>
    <property type="project" value="UniProtKB-ARBA"/>
</dbReference>